<dbReference type="EMBL" id="JAQQBR010001832">
    <property type="protein sequence ID" value="KAK0166662.1"/>
    <property type="molecule type" value="Genomic_DNA"/>
</dbReference>
<protein>
    <submittedName>
        <fullName evidence="1">Uncharacterized protein</fullName>
    </submittedName>
</protein>
<evidence type="ECO:0000313" key="2">
    <source>
        <dbReference type="Proteomes" id="UP001168972"/>
    </source>
</evidence>
<reference evidence="1" key="1">
    <citation type="journal article" date="2023" name="bioRxiv">
        <title>Scaffold-level genome assemblies of two parasitoid biocontrol wasps reveal the parthenogenesis mechanism and an associated novel virus.</title>
        <authorList>
            <person name="Inwood S."/>
            <person name="Skelly J."/>
            <person name="Guhlin J."/>
            <person name="Harrop T."/>
            <person name="Goldson S."/>
            <person name="Dearden P."/>
        </authorList>
    </citation>
    <scope>NUCLEOTIDE SEQUENCE</scope>
    <source>
        <strain evidence="1">Lincoln</strain>
        <tissue evidence="1">Whole body</tissue>
    </source>
</reference>
<evidence type="ECO:0000313" key="1">
    <source>
        <dbReference type="EMBL" id="KAK0166662.1"/>
    </source>
</evidence>
<dbReference type="Proteomes" id="UP001168972">
    <property type="component" value="Unassembled WGS sequence"/>
</dbReference>
<name>A0AA39KMC9_MICHY</name>
<organism evidence="1 2">
    <name type="scientific">Microctonus hyperodae</name>
    <name type="common">Parasitoid wasp</name>
    <dbReference type="NCBI Taxonomy" id="165561"/>
    <lineage>
        <taxon>Eukaryota</taxon>
        <taxon>Metazoa</taxon>
        <taxon>Ecdysozoa</taxon>
        <taxon>Arthropoda</taxon>
        <taxon>Hexapoda</taxon>
        <taxon>Insecta</taxon>
        <taxon>Pterygota</taxon>
        <taxon>Neoptera</taxon>
        <taxon>Endopterygota</taxon>
        <taxon>Hymenoptera</taxon>
        <taxon>Apocrita</taxon>
        <taxon>Ichneumonoidea</taxon>
        <taxon>Braconidae</taxon>
        <taxon>Euphorinae</taxon>
        <taxon>Microctonus</taxon>
    </lineage>
</organism>
<keyword evidence="2" id="KW-1185">Reference proteome</keyword>
<proteinExistence type="predicted"/>
<dbReference type="AlphaFoldDB" id="A0AA39KMC9"/>
<accession>A0AA39KMC9</accession>
<comment type="caution">
    <text evidence="1">The sequence shown here is derived from an EMBL/GenBank/DDBJ whole genome shotgun (WGS) entry which is preliminary data.</text>
</comment>
<reference evidence="1" key="2">
    <citation type="submission" date="2023-03" db="EMBL/GenBank/DDBJ databases">
        <authorList>
            <person name="Inwood S.N."/>
            <person name="Skelly J.G."/>
            <person name="Guhlin J."/>
            <person name="Harrop T.W.R."/>
            <person name="Goldson S.G."/>
            <person name="Dearden P.K."/>
        </authorList>
    </citation>
    <scope>NUCLEOTIDE SEQUENCE</scope>
    <source>
        <strain evidence="1">Lincoln</strain>
        <tissue evidence="1">Whole body</tissue>
    </source>
</reference>
<sequence>MNVRNFFFSEKINELQDSTNVDDNLNEEQQTSGNEKGCESVELQFCIICSKSRKRCNNRKGKLHLAHKPETLDRFESNASLINDAHLYDNFERALLEGKQIYYHASCKNHLESTSESIVVAQKPQTVWHTKRHSNAIVFDEVCEFIEKDIVQNKNCYFFSFITNLYKVCLKQEYSDSSITTEDVILRTNCLEEDLITKFHKKISIVTINKKKLIKPYGSDFLTTVMETLEKRDIVERASLILREEVEAIQGNMLPDDILTNDLIAEECPAIPKILEDFYVSLLSGSNYRRKHSANCQRLAVIQSGYYL</sequence>
<gene>
    <name evidence="1" type="ORF">PV327_004154</name>
</gene>